<reference evidence="3 4" key="1">
    <citation type="submission" date="2020-02" db="EMBL/GenBank/DDBJ databases">
        <authorList>
            <person name="Ferguson B K."/>
        </authorList>
    </citation>
    <scope>NUCLEOTIDE SEQUENCE [LARGE SCALE GENOMIC DNA]</scope>
</reference>
<keyword evidence="4" id="KW-1185">Reference proteome</keyword>
<sequence length="928" mass="103965">VHRKTAQIFSNLIKLYDWQNEFSLVTTVPPGLLIRKPVHRPRLAQVPEGEEPHAHWMAIFETKCLRLLRSIRHKMYESAKCRFPAENKSFLRSNDSQAEHSSKHAQQKYIAQRLLRSPCDVFTDIFVLDNIAEIPTGAIKCLRYPPHTKNPDNFGRTDSHDIKTIPTNGGARDRDFSAHFIRLCALEHETATSTKIFDFKSIIIKFKRSNLLPLPRLRLKLKLFPKKNFSRDSAKDTFEKGFTEKKEPVVMVEAEPAQRGVDLWGLSRSDAVHLIAVRSVISPVPVFALCPRAETFVPENRQKRNGTAKHGSNSDSKRAFERAYGRMISEDHCRLPIYRKVCLCNRKMNPCAKFAEFFGHTRRLRLSLTEEANHLHIFIAFQCRPDSWQILLDVFWGCPALVKNCDNRKIIGNLTIFPTSPHQEMLARPFPCTRSVNGPQLDLSEDSLGLLEISVGLRCFFGATSLRLSSYYCKFNPIFIDEAGRMVASLEKSTGDDDVYTVNVVGGGVGGYDNQGYDGELKPSSPKGGKNGAFDAEPKSKIKLTPAEILYCFWGPQKSFRFYTLVPAGVLLGLGAAPMWAAKATYLTQAAAVYAKITDQPVDGIVVRFFGFFFLAWQTAELWGNLVSSLEISWFSKGVESEYALRENPSVRRPLSAVPCPTPTGSDAWVSILFYSLNKTIFSQKTEISGVFGSPGAQVNFATRLLQVNWLDDPSIGQESRNNPLDTEPGKFDFSVLGASAHGGGGHTTLSVANQTILEESLKLCGANFCVIGGSHGIDRPPESDIVTISLIYLACVFAAVIFIALLHQSSSVSPDFFAECAGVPRCRSAFGSNRFKPEWYEPTEESFTYLPADDVLRMLRYPNSRCAFWTRKSKRFAKLIFFRSRKWAEIDMRPISGCTILKDPESISCRVGRTGEVLTTDLSSNVF</sequence>
<dbReference type="InterPro" id="IPR051951">
    <property type="entry name" value="UNC-93_regulatory"/>
</dbReference>
<evidence type="ECO:0000313" key="3">
    <source>
        <dbReference type="EMBL" id="CAA9998643.1"/>
    </source>
</evidence>
<dbReference type="GO" id="GO:0005886">
    <property type="term" value="C:plasma membrane"/>
    <property type="evidence" value="ECO:0007669"/>
    <property type="project" value="TreeGrafter"/>
</dbReference>
<keyword evidence="2" id="KW-0812">Transmembrane</keyword>
<accession>A0A6H5G9Z4</accession>
<evidence type="ECO:0000256" key="1">
    <source>
        <dbReference type="ARBA" id="ARBA00009172"/>
    </source>
</evidence>
<dbReference type="PANTHER" id="PTHR19444">
    <property type="entry name" value="UNC-93 RELATED"/>
    <property type="match status" value="1"/>
</dbReference>
<dbReference type="GO" id="GO:0055120">
    <property type="term" value="C:striated muscle dense body"/>
    <property type="evidence" value="ECO:0007669"/>
    <property type="project" value="TreeGrafter"/>
</dbReference>
<protein>
    <submittedName>
        <fullName evidence="3">Uncharacterized protein</fullName>
    </submittedName>
</protein>
<comment type="similarity">
    <text evidence="1">Belongs to the unc-93 family.</text>
</comment>
<dbReference type="OrthoDB" id="78663at2759"/>
<keyword evidence="2" id="KW-1133">Transmembrane helix</keyword>
<evidence type="ECO:0000313" key="4">
    <source>
        <dbReference type="Proteomes" id="UP000479000"/>
    </source>
</evidence>
<dbReference type="AlphaFoldDB" id="A0A6H5G9Z4"/>
<feature type="transmembrane region" description="Helical" evidence="2">
    <location>
        <begin position="786"/>
        <end position="807"/>
    </location>
</feature>
<proteinExistence type="inferred from homology"/>
<dbReference type="GO" id="GO:0043266">
    <property type="term" value="P:regulation of potassium ion transport"/>
    <property type="evidence" value="ECO:0007669"/>
    <property type="project" value="TreeGrafter"/>
</dbReference>
<evidence type="ECO:0000256" key="2">
    <source>
        <dbReference type="SAM" id="Phobius"/>
    </source>
</evidence>
<dbReference type="PANTHER" id="PTHR19444:SF13">
    <property type="entry name" value="PROTEIN UNC-93 HOMOLOG A"/>
    <property type="match status" value="1"/>
</dbReference>
<keyword evidence="2" id="KW-0472">Membrane</keyword>
<name>A0A6H5G9Z4_9HEMI</name>
<organism evidence="3 4">
    <name type="scientific">Nesidiocoris tenuis</name>
    <dbReference type="NCBI Taxonomy" id="355587"/>
    <lineage>
        <taxon>Eukaryota</taxon>
        <taxon>Metazoa</taxon>
        <taxon>Ecdysozoa</taxon>
        <taxon>Arthropoda</taxon>
        <taxon>Hexapoda</taxon>
        <taxon>Insecta</taxon>
        <taxon>Pterygota</taxon>
        <taxon>Neoptera</taxon>
        <taxon>Paraneoptera</taxon>
        <taxon>Hemiptera</taxon>
        <taxon>Heteroptera</taxon>
        <taxon>Panheteroptera</taxon>
        <taxon>Cimicomorpha</taxon>
        <taxon>Miridae</taxon>
        <taxon>Dicyphina</taxon>
        <taxon>Nesidiocoris</taxon>
    </lineage>
</organism>
<dbReference type="GO" id="GO:0015459">
    <property type="term" value="F:potassium channel regulator activity"/>
    <property type="evidence" value="ECO:0007669"/>
    <property type="project" value="TreeGrafter"/>
</dbReference>
<gene>
    <name evidence="3" type="ORF">NTEN_LOCUS4926</name>
</gene>
<dbReference type="GO" id="GO:0006937">
    <property type="term" value="P:regulation of muscle contraction"/>
    <property type="evidence" value="ECO:0007669"/>
    <property type="project" value="TreeGrafter"/>
</dbReference>
<dbReference type="EMBL" id="CADCXU010007289">
    <property type="protein sequence ID" value="CAA9998643.1"/>
    <property type="molecule type" value="Genomic_DNA"/>
</dbReference>
<feature type="non-terminal residue" evidence="3">
    <location>
        <position position="1"/>
    </location>
</feature>
<dbReference type="Proteomes" id="UP000479000">
    <property type="component" value="Unassembled WGS sequence"/>
</dbReference>